<evidence type="ECO:0000256" key="9">
    <source>
        <dbReference type="ARBA" id="ARBA00023235"/>
    </source>
</evidence>
<dbReference type="GO" id="GO:0005829">
    <property type="term" value="C:cytosol"/>
    <property type="evidence" value="ECO:0007669"/>
    <property type="project" value="TreeGrafter"/>
</dbReference>
<dbReference type="InterPro" id="IPR005995">
    <property type="entry name" value="Pgm_bpd_ind"/>
</dbReference>
<evidence type="ECO:0000256" key="5">
    <source>
        <dbReference type="ARBA" id="ARBA00012026"/>
    </source>
</evidence>
<proteinExistence type="inferred from homology"/>
<dbReference type="SUPFAM" id="SSF53649">
    <property type="entry name" value="Alkaline phosphatase-like"/>
    <property type="match status" value="1"/>
</dbReference>
<comment type="cofactor">
    <cofactor evidence="2">
        <name>Mn(2+)</name>
        <dbReference type="ChEBI" id="CHEBI:29035"/>
    </cofactor>
</comment>
<dbReference type="PANTHER" id="PTHR31637">
    <property type="entry name" value="2,3-BISPHOSPHOGLYCERATE-INDEPENDENT PHOSPHOGLYCERATE MUTASE"/>
    <property type="match status" value="1"/>
</dbReference>
<comment type="pathway">
    <text evidence="3">Carbohydrate degradation; glycolysis; pyruvate from D-glyceraldehyde 3-phosphate: step 3/5.</text>
</comment>
<dbReference type="AlphaFoldDB" id="A0A955KZU3"/>
<dbReference type="PANTHER" id="PTHR31637:SF0">
    <property type="entry name" value="2,3-BISPHOSPHOGLYCERATE-INDEPENDENT PHOSPHOGLYCERATE MUTASE"/>
    <property type="match status" value="1"/>
</dbReference>
<keyword evidence="7" id="KW-0324">Glycolysis</keyword>
<feature type="domain" description="BPG-independent PGAM N-terminal" evidence="10">
    <location>
        <begin position="72"/>
        <end position="166"/>
    </location>
</feature>
<feature type="non-terminal residue" evidence="11">
    <location>
        <position position="170"/>
    </location>
</feature>
<dbReference type="GO" id="GO:0006007">
    <property type="term" value="P:glucose catabolic process"/>
    <property type="evidence" value="ECO:0007669"/>
    <property type="project" value="InterPro"/>
</dbReference>
<dbReference type="EMBL" id="JAGQLI010000009">
    <property type="protein sequence ID" value="MCA9378811.1"/>
    <property type="molecule type" value="Genomic_DNA"/>
</dbReference>
<dbReference type="Gene3D" id="3.40.1450.10">
    <property type="entry name" value="BPG-independent phosphoglycerate mutase, domain B"/>
    <property type="match status" value="1"/>
</dbReference>
<evidence type="ECO:0000313" key="12">
    <source>
        <dbReference type="Proteomes" id="UP000760819"/>
    </source>
</evidence>
<keyword evidence="8" id="KW-0464">Manganese</keyword>
<evidence type="ECO:0000259" key="10">
    <source>
        <dbReference type="Pfam" id="PF06415"/>
    </source>
</evidence>
<dbReference type="InterPro" id="IPR036646">
    <property type="entry name" value="PGAM_B_sf"/>
</dbReference>
<evidence type="ECO:0000313" key="11">
    <source>
        <dbReference type="EMBL" id="MCA9378811.1"/>
    </source>
</evidence>
<keyword evidence="9" id="KW-0413">Isomerase</keyword>
<comment type="similarity">
    <text evidence="4">Belongs to the BPG-independent phosphoglycerate mutase family.</text>
</comment>
<comment type="catalytic activity">
    <reaction evidence="1">
        <text>(2R)-2-phosphoglycerate = (2R)-3-phosphoglycerate</text>
        <dbReference type="Rhea" id="RHEA:15901"/>
        <dbReference type="ChEBI" id="CHEBI:58272"/>
        <dbReference type="ChEBI" id="CHEBI:58289"/>
        <dbReference type="EC" id="5.4.2.12"/>
    </reaction>
</comment>
<keyword evidence="6" id="KW-0479">Metal-binding</keyword>
<dbReference type="GO" id="GO:0004619">
    <property type="term" value="F:phosphoglycerate mutase activity"/>
    <property type="evidence" value="ECO:0007669"/>
    <property type="project" value="UniProtKB-EC"/>
</dbReference>
<reference evidence="11" key="2">
    <citation type="journal article" date="2021" name="Microbiome">
        <title>Successional dynamics and alternative stable states in a saline activated sludge microbial community over 9 years.</title>
        <authorList>
            <person name="Wang Y."/>
            <person name="Ye J."/>
            <person name="Ju F."/>
            <person name="Liu L."/>
            <person name="Boyd J.A."/>
            <person name="Deng Y."/>
            <person name="Parks D.H."/>
            <person name="Jiang X."/>
            <person name="Yin X."/>
            <person name="Woodcroft B.J."/>
            <person name="Tyson G.W."/>
            <person name="Hugenholtz P."/>
            <person name="Polz M.F."/>
            <person name="Zhang T."/>
        </authorList>
    </citation>
    <scope>NUCLEOTIDE SEQUENCE</scope>
    <source>
        <strain evidence="11">HKST-UBA12</strain>
    </source>
</reference>
<evidence type="ECO:0000256" key="8">
    <source>
        <dbReference type="ARBA" id="ARBA00023211"/>
    </source>
</evidence>
<evidence type="ECO:0000256" key="4">
    <source>
        <dbReference type="ARBA" id="ARBA00008819"/>
    </source>
</evidence>
<evidence type="ECO:0000256" key="7">
    <source>
        <dbReference type="ARBA" id="ARBA00023152"/>
    </source>
</evidence>
<evidence type="ECO:0000256" key="1">
    <source>
        <dbReference type="ARBA" id="ARBA00000370"/>
    </source>
</evidence>
<dbReference type="Proteomes" id="UP000760819">
    <property type="component" value="Unassembled WGS sequence"/>
</dbReference>
<gene>
    <name evidence="11" type="ORF">KC640_00120</name>
</gene>
<dbReference type="SUPFAM" id="SSF64158">
    <property type="entry name" value="2,3-Bisphosphoglycerate-independent phosphoglycerate mutase, substrate-binding domain"/>
    <property type="match status" value="1"/>
</dbReference>
<accession>A0A955KZU3</accession>
<dbReference type="InterPro" id="IPR011258">
    <property type="entry name" value="BPG-indep_PGM_N"/>
</dbReference>
<dbReference type="GO" id="GO:0006096">
    <property type="term" value="P:glycolytic process"/>
    <property type="evidence" value="ECO:0007669"/>
    <property type="project" value="UniProtKB-KW"/>
</dbReference>
<organism evidence="11 12">
    <name type="scientific">Candidatus Dojkabacteria bacterium</name>
    <dbReference type="NCBI Taxonomy" id="2099670"/>
    <lineage>
        <taxon>Bacteria</taxon>
        <taxon>Candidatus Dojkabacteria</taxon>
    </lineage>
</organism>
<evidence type="ECO:0000256" key="6">
    <source>
        <dbReference type="ARBA" id="ARBA00022723"/>
    </source>
</evidence>
<evidence type="ECO:0000256" key="3">
    <source>
        <dbReference type="ARBA" id="ARBA00004798"/>
    </source>
</evidence>
<dbReference type="Pfam" id="PF06415">
    <property type="entry name" value="iPGM_N"/>
    <property type="match status" value="1"/>
</dbReference>
<sequence length="170" mass="18358">MDGVGVAAPGPGNAVTMADTPNLDKLWPLYPHTYLEAAGINVGLPQGIDGNSEVGHMAMGAGKIIFQELPRIDNAIANESFYENPEILQAIEHAKKHGSNFHAISLIGTGKVHGSVDHLFALIKLAVKQKVDPDKFFIHAITDGRDSAPKIALDQIERVNAECIRMRMGR</sequence>
<reference evidence="11" key="1">
    <citation type="submission" date="2020-04" db="EMBL/GenBank/DDBJ databases">
        <authorList>
            <person name="Zhang T."/>
        </authorList>
    </citation>
    <scope>NUCLEOTIDE SEQUENCE</scope>
    <source>
        <strain evidence="11">HKST-UBA12</strain>
    </source>
</reference>
<name>A0A955KZU3_9BACT</name>
<evidence type="ECO:0000256" key="2">
    <source>
        <dbReference type="ARBA" id="ARBA00001936"/>
    </source>
</evidence>
<protein>
    <recommendedName>
        <fullName evidence="5">phosphoglycerate mutase (2,3-diphosphoglycerate-independent)</fullName>
        <ecNumber evidence="5">5.4.2.12</ecNumber>
    </recommendedName>
</protein>
<dbReference type="GO" id="GO:0030145">
    <property type="term" value="F:manganese ion binding"/>
    <property type="evidence" value="ECO:0007669"/>
    <property type="project" value="InterPro"/>
</dbReference>
<dbReference type="EC" id="5.4.2.12" evidence="5"/>
<dbReference type="InterPro" id="IPR017850">
    <property type="entry name" value="Alkaline_phosphatase_core_sf"/>
</dbReference>
<comment type="caution">
    <text evidence="11">The sequence shown here is derived from an EMBL/GenBank/DDBJ whole genome shotgun (WGS) entry which is preliminary data.</text>
</comment>